<keyword evidence="2" id="KW-0238">DNA-binding</keyword>
<organism evidence="5 6">
    <name type="scientific">Anaeromicropila populeti</name>
    <dbReference type="NCBI Taxonomy" id="37658"/>
    <lineage>
        <taxon>Bacteria</taxon>
        <taxon>Bacillati</taxon>
        <taxon>Bacillota</taxon>
        <taxon>Clostridia</taxon>
        <taxon>Lachnospirales</taxon>
        <taxon>Lachnospiraceae</taxon>
        <taxon>Anaeromicropila</taxon>
    </lineage>
</organism>
<dbReference type="Gene3D" id="3.40.50.2300">
    <property type="match status" value="2"/>
</dbReference>
<evidence type="ECO:0000256" key="2">
    <source>
        <dbReference type="ARBA" id="ARBA00023125"/>
    </source>
</evidence>
<reference evidence="5 6" key="1">
    <citation type="submission" date="2016-10" db="EMBL/GenBank/DDBJ databases">
        <authorList>
            <person name="de Groot N.N."/>
        </authorList>
    </citation>
    <scope>NUCLEOTIDE SEQUENCE [LARGE SCALE GENOMIC DNA]</scope>
    <source>
        <strain evidence="5 6">743A</strain>
    </source>
</reference>
<evidence type="ECO:0000259" key="4">
    <source>
        <dbReference type="PROSITE" id="PS50932"/>
    </source>
</evidence>
<dbReference type="InterPro" id="IPR010982">
    <property type="entry name" value="Lambda_DNA-bd_dom_sf"/>
</dbReference>
<dbReference type="InterPro" id="IPR046335">
    <property type="entry name" value="LacI/GalR-like_sensor"/>
</dbReference>
<dbReference type="SMART" id="SM00354">
    <property type="entry name" value="HTH_LACI"/>
    <property type="match status" value="1"/>
</dbReference>
<dbReference type="EMBL" id="FOYZ01000006">
    <property type="protein sequence ID" value="SFR81534.1"/>
    <property type="molecule type" value="Genomic_DNA"/>
</dbReference>
<dbReference type="Proteomes" id="UP000199659">
    <property type="component" value="Unassembled WGS sequence"/>
</dbReference>
<dbReference type="PANTHER" id="PTHR30146:SF109">
    <property type="entry name" value="HTH-TYPE TRANSCRIPTIONAL REGULATOR GALS"/>
    <property type="match status" value="1"/>
</dbReference>
<dbReference type="GO" id="GO:0000976">
    <property type="term" value="F:transcription cis-regulatory region binding"/>
    <property type="evidence" value="ECO:0007669"/>
    <property type="project" value="TreeGrafter"/>
</dbReference>
<dbReference type="GO" id="GO:0003700">
    <property type="term" value="F:DNA-binding transcription factor activity"/>
    <property type="evidence" value="ECO:0007669"/>
    <property type="project" value="TreeGrafter"/>
</dbReference>
<evidence type="ECO:0000256" key="1">
    <source>
        <dbReference type="ARBA" id="ARBA00023015"/>
    </source>
</evidence>
<dbReference type="AlphaFoldDB" id="A0A1I6JRD0"/>
<dbReference type="PANTHER" id="PTHR30146">
    <property type="entry name" value="LACI-RELATED TRANSCRIPTIONAL REPRESSOR"/>
    <property type="match status" value="1"/>
</dbReference>
<dbReference type="RefSeq" id="WP_242940508.1">
    <property type="nucleotide sequence ID" value="NZ_FOYZ01000006.1"/>
</dbReference>
<feature type="domain" description="HTH lacI-type" evidence="4">
    <location>
        <begin position="11"/>
        <end position="65"/>
    </location>
</feature>
<evidence type="ECO:0000256" key="3">
    <source>
        <dbReference type="ARBA" id="ARBA00023163"/>
    </source>
</evidence>
<protein>
    <submittedName>
        <fullName evidence="5">Transcriptional regulator, LacI family</fullName>
    </submittedName>
</protein>
<keyword evidence="1" id="KW-0805">Transcription regulation</keyword>
<dbReference type="Pfam" id="PF13377">
    <property type="entry name" value="Peripla_BP_3"/>
    <property type="match status" value="1"/>
</dbReference>
<dbReference type="PROSITE" id="PS50932">
    <property type="entry name" value="HTH_LACI_2"/>
    <property type="match status" value="1"/>
</dbReference>
<dbReference type="InterPro" id="IPR000843">
    <property type="entry name" value="HTH_LacI"/>
</dbReference>
<dbReference type="SUPFAM" id="SSF47413">
    <property type="entry name" value="lambda repressor-like DNA-binding domains"/>
    <property type="match status" value="1"/>
</dbReference>
<dbReference type="STRING" id="37658.SAMN05661086_01906"/>
<evidence type="ECO:0000313" key="6">
    <source>
        <dbReference type="Proteomes" id="UP000199659"/>
    </source>
</evidence>
<evidence type="ECO:0000313" key="5">
    <source>
        <dbReference type="EMBL" id="SFR81534.1"/>
    </source>
</evidence>
<accession>A0A1I6JRD0</accession>
<dbReference type="Pfam" id="PF00356">
    <property type="entry name" value="LacI"/>
    <property type="match status" value="1"/>
</dbReference>
<dbReference type="InterPro" id="IPR028082">
    <property type="entry name" value="Peripla_BP_I"/>
</dbReference>
<name>A0A1I6JRD0_9FIRM</name>
<keyword evidence="6" id="KW-1185">Reference proteome</keyword>
<dbReference type="SUPFAM" id="SSF53822">
    <property type="entry name" value="Periplasmic binding protein-like I"/>
    <property type="match status" value="1"/>
</dbReference>
<dbReference type="CDD" id="cd01392">
    <property type="entry name" value="HTH_LacI"/>
    <property type="match status" value="1"/>
</dbReference>
<sequence length="337" mass="37393">MENKMSDRTNTTIGDVAEALGVSKTTVSRAISGKGRISPATRNKVLEYIEKHNFKPNTIAKGLAQSKTFNICVTIPVECGVTEQVFFQTVLVGMCNYLSARDYDVVVADIAENDISNLERIISNRKVDGVIVTRTLIDGNIVEYLKATKIPFVTLGLYPDDEVVQIDANHTEGCGELVSFLLMRGFRRLALLGGNTKHIVTESRYRGFENAHKQAGLAVDRTLVYENMINDVVIEKAIDDILKKKADCILCMDDNICNTVLHKFNKEGIRIPEDIKIASFFNSILLENNHPSISCVDFDTTEEGMLAGKLILDLLDGEEVPTVTRLGYQVILKDSTK</sequence>
<dbReference type="Gene3D" id="1.10.260.40">
    <property type="entry name" value="lambda repressor-like DNA-binding domains"/>
    <property type="match status" value="1"/>
</dbReference>
<proteinExistence type="predicted"/>
<gene>
    <name evidence="5" type="ORF">SAMN05661086_01906</name>
</gene>
<keyword evidence="3" id="KW-0804">Transcription</keyword>